<name>F0RPK8_DEIPM</name>
<dbReference type="RefSeq" id="WP_013623046.1">
    <property type="nucleotide sequence ID" value="NC_015169.1"/>
</dbReference>
<keyword evidence="2" id="KW-0614">Plasmid</keyword>
<protein>
    <recommendedName>
        <fullName evidence="4">Outer membrane lipoprotein-sorting protein</fullName>
    </recommendedName>
</protein>
<organism evidence="2 3">
    <name type="scientific">Deinococcus proteolyticus (strain ATCC 35074 / DSM 20540 / JCM 6276 / NBRC 101906 / NCIMB 13154 / VKM Ac-1939 / CCM 2703 / MRP)</name>
    <dbReference type="NCBI Taxonomy" id="693977"/>
    <lineage>
        <taxon>Bacteria</taxon>
        <taxon>Thermotogati</taxon>
        <taxon>Deinococcota</taxon>
        <taxon>Deinococci</taxon>
        <taxon>Deinococcales</taxon>
        <taxon>Deinococcaceae</taxon>
        <taxon>Deinococcus</taxon>
    </lineage>
</organism>
<proteinExistence type="predicted"/>
<feature type="signal peptide" evidence="1">
    <location>
        <begin position="1"/>
        <end position="37"/>
    </location>
</feature>
<dbReference type="EMBL" id="CP002537">
    <property type="protein sequence ID" value="ADY27314.1"/>
    <property type="molecule type" value="Genomic_DNA"/>
</dbReference>
<dbReference type="KEGG" id="dpt:Deipr_2185"/>
<gene>
    <name evidence="2" type="ordered locus">Deipr_2185</name>
</gene>
<sequence length="307" mass="32511">MNTLLPGLRALTLTPTLAPMLALALCFPVLGSLPARAAPAQAAPTPTFRTPALSPAADRTAAGAARLSASALLERARQAAGLPQSGLTLLHERVQISESGERGGAPTYLSDVWTDLAGQRLKMTDYTGDTLDSVHLLTPAASLLYTPQHGTVPVPPQRAEILRWNLRSGVGGLGAASQRGVRLRAAGTQTWLEDGPQPLRGAVLEVTWPDGAAWQYLLDPQTGRLLADRSADKDLGLLTFTYSDPRAASAVKVLPGGAPQALEERTLLLPGGEVLYREQVLTRELNPALPPRTFELPQLPQASGRAQ</sequence>
<evidence type="ECO:0000313" key="3">
    <source>
        <dbReference type="Proteomes" id="UP000007718"/>
    </source>
</evidence>
<geneLocation type="plasmid" evidence="2 3">
    <name>pDEIPR01</name>
</geneLocation>
<dbReference type="HOGENOM" id="CLU_905276_0_0_0"/>
<keyword evidence="1" id="KW-0732">Signal</keyword>
<feature type="chain" id="PRO_5003259564" description="Outer membrane lipoprotein-sorting protein" evidence="1">
    <location>
        <begin position="38"/>
        <end position="307"/>
    </location>
</feature>
<accession>F0RPK8</accession>
<evidence type="ECO:0000256" key="1">
    <source>
        <dbReference type="SAM" id="SignalP"/>
    </source>
</evidence>
<dbReference type="Proteomes" id="UP000007718">
    <property type="component" value="Plasmid pDEIPR01"/>
</dbReference>
<dbReference type="AlphaFoldDB" id="F0RPK8"/>
<dbReference type="OrthoDB" id="65223at2"/>
<reference evidence="2 3" key="1">
    <citation type="submission" date="2011-02" db="EMBL/GenBank/DDBJ databases">
        <title>The complete sequence of plasmid1 of Deinococcus proteolyticus DSM 20540.</title>
        <authorList>
            <consortium name="US DOE Joint Genome Institute (JGI-PGF)"/>
            <person name="Lucas S."/>
            <person name="Copeland A."/>
            <person name="Lapidus A."/>
            <person name="Bruce D."/>
            <person name="Goodwin L."/>
            <person name="Pitluck S."/>
            <person name="Kyrpides N."/>
            <person name="Mavromatis K."/>
            <person name="Pagani I."/>
            <person name="Ivanova N."/>
            <person name="Ovchinnikova G."/>
            <person name="Zeytun A."/>
            <person name="Detter J.C."/>
            <person name="Han C."/>
            <person name="Land M."/>
            <person name="Hauser L."/>
            <person name="Markowitz V."/>
            <person name="Cheng J.-F."/>
            <person name="Hugenholtz P."/>
            <person name="Woyke T."/>
            <person name="Wu D."/>
            <person name="Pukall R."/>
            <person name="Steenblock K."/>
            <person name="Brambilla E."/>
            <person name="Klenk H.-P."/>
            <person name="Eisen J.A."/>
        </authorList>
    </citation>
    <scope>NUCLEOTIDE SEQUENCE [LARGE SCALE GENOMIC DNA]</scope>
    <source>
        <strain evidence="3">ATCC 35074 / DSM 20540 / JCM 6276 / NBRC 101906 / NCIMB 13154 / VKM Ac-1939 / CCM 2703 / MRP</strain>
        <plasmid evidence="3">Plasmid pDEIPR01</plasmid>
    </source>
</reference>
<evidence type="ECO:0008006" key="4">
    <source>
        <dbReference type="Google" id="ProtNLM"/>
    </source>
</evidence>
<evidence type="ECO:0000313" key="2">
    <source>
        <dbReference type="EMBL" id="ADY27314.1"/>
    </source>
</evidence>
<keyword evidence="3" id="KW-1185">Reference proteome</keyword>